<dbReference type="EMBL" id="NHYE01005034">
    <property type="protein sequence ID" value="PPQ78840.1"/>
    <property type="molecule type" value="Genomic_DNA"/>
</dbReference>
<accession>A0A409WK92</accession>
<protein>
    <submittedName>
        <fullName evidence="1">Uncharacterized protein</fullName>
    </submittedName>
</protein>
<gene>
    <name evidence="1" type="ORF">CVT26_011851</name>
</gene>
<comment type="caution">
    <text evidence="1">The sequence shown here is derived from an EMBL/GenBank/DDBJ whole genome shotgun (WGS) entry which is preliminary data.</text>
</comment>
<sequence length="69" mass="7559">MQTAAGKRLFADCTFDINSPLYLDQGAKDGWYALTELSSAGNLAQLFSPHSSEFLSDLEKFDNTIVKLG</sequence>
<proteinExistence type="predicted"/>
<dbReference type="Proteomes" id="UP000284706">
    <property type="component" value="Unassembled WGS sequence"/>
</dbReference>
<evidence type="ECO:0000313" key="2">
    <source>
        <dbReference type="Proteomes" id="UP000284706"/>
    </source>
</evidence>
<reference evidence="1 2" key="1">
    <citation type="journal article" date="2018" name="Evol. Lett.">
        <title>Horizontal gene cluster transfer increased hallucinogenic mushroom diversity.</title>
        <authorList>
            <person name="Reynolds H.T."/>
            <person name="Vijayakumar V."/>
            <person name="Gluck-Thaler E."/>
            <person name="Korotkin H.B."/>
            <person name="Matheny P.B."/>
            <person name="Slot J.C."/>
        </authorList>
    </citation>
    <scope>NUCLEOTIDE SEQUENCE [LARGE SCALE GENOMIC DNA]</scope>
    <source>
        <strain evidence="1 2">SRW20</strain>
    </source>
</reference>
<name>A0A409WK92_9AGAR</name>
<dbReference type="AlphaFoldDB" id="A0A409WK92"/>
<evidence type="ECO:0000313" key="1">
    <source>
        <dbReference type="EMBL" id="PPQ78840.1"/>
    </source>
</evidence>
<keyword evidence="2" id="KW-1185">Reference proteome</keyword>
<organism evidence="1 2">
    <name type="scientific">Gymnopilus dilepis</name>
    <dbReference type="NCBI Taxonomy" id="231916"/>
    <lineage>
        <taxon>Eukaryota</taxon>
        <taxon>Fungi</taxon>
        <taxon>Dikarya</taxon>
        <taxon>Basidiomycota</taxon>
        <taxon>Agaricomycotina</taxon>
        <taxon>Agaricomycetes</taxon>
        <taxon>Agaricomycetidae</taxon>
        <taxon>Agaricales</taxon>
        <taxon>Agaricineae</taxon>
        <taxon>Hymenogastraceae</taxon>
        <taxon>Gymnopilus</taxon>
    </lineage>
</organism>
<dbReference type="InParanoid" id="A0A409WK92"/>